<dbReference type="InterPro" id="IPR014014">
    <property type="entry name" value="RNA_helicase_DEAD_Q_motif"/>
</dbReference>
<organism evidence="10 11">
    <name type="scientific">Plasmodium fragile</name>
    <dbReference type="NCBI Taxonomy" id="5857"/>
    <lineage>
        <taxon>Eukaryota</taxon>
        <taxon>Sar</taxon>
        <taxon>Alveolata</taxon>
        <taxon>Apicomplexa</taxon>
        <taxon>Aconoidasida</taxon>
        <taxon>Haemosporida</taxon>
        <taxon>Plasmodiidae</taxon>
        <taxon>Plasmodium</taxon>
        <taxon>Plasmodium (Plasmodium)</taxon>
    </lineage>
</organism>
<feature type="region of interest" description="Disordered" evidence="6">
    <location>
        <begin position="834"/>
        <end position="903"/>
    </location>
</feature>
<dbReference type="OMA" id="KYHILFF"/>
<dbReference type="SUPFAM" id="SSF52540">
    <property type="entry name" value="P-loop containing nucleoside triphosphate hydrolases"/>
    <property type="match status" value="1"/>
</dbReference>
<dbReference type="PROSITE" id="PS51192">
    <property type="entry name" value="HELICASE_ATP_BIND_1"/>
    <property type="match status" value="1"/>
</dbReference>
<dbReference type="Pfam" id="PF00270">
    <property type="entry name" value="DEAD"/>
    <property type="match status" value="1"/>
</dbReference>
<feature type="region of interest" description="Disordered" evidence="6">
    <location>
        <begin position="972"/>
        <end position="1057"/>
    </location>
</feature>
<evidence type="ECO:0000256" key="5">
    <source>
        <dbReference type="PROSITE-ProRule" id="PRU00552"/>
    </source>
</evidence>
<name>A0A0D9QQY7_PLAFR</name>
<evidence type="ECO:0000313" key="11">
    <source>
        <dbReference type="Proteomes" id="UP000054561"/>
    </source>
</evidence>
<reference evidence="10 11" key="1">
    <citation type="submission" date="2014-03" db="EMBL/GenBank/DDBJ databases">
        <title>The Genome Sequence of Plasmodium fragile nilgiri.</title>
        <authorList>
            <consortium name="The Broad Institute Genomics Platform"/>
            <consortium name="The Broad Institute Genome Sequencing Center for Infectious Disease"/>
            <person name="Neafsey D."/>
            <person name="Duraisingh M."/>
            <person name="Young S.K."/>
            <person name="Zeng Q."/>
            <person name="Gargeya S."/>
            <person name="Abouelleil A."/>
            <person name="Alvarado L."/>
            <person name="Chapman S.B."/>
            <person name="Gainer-Dewar J."/>
            <person name="Goldberg J."/>
            <person name="Griggs A."/>
            <person name="Gujja S."/>
            <person name="Hansen M."/>
            <person name="Howarth C."/>
            <person name="Imamovic A."/>
            <person name="Larimer J."/>
            <person name="Pearson M."/>
            <person name="Poon T.W."/>
            <person name="Priest M."/>
            <person name="Roberts A."/>
            <person name="Saif S."/>
            <person name="Shea T."/>
            <person name="Sykes S."/>
            <person name="Wortman J."/>
            <person name="Nusbaum C."/>
            <person name="Birren B."/>
        </authorList>
    </citation>
    <scope>NUCLEOTIDE SEQUENCE [LARGE SCALE GENOMIC DNA]</scope>
    <source>
        <strain evidence="11">nilgiri</strain>
    </source>
</reference>
<dbReference type="EMBL" id="KQ001650">
    <property type="protein sequence ID" value="KJP89530.1"/>
    <property type="molecule type" value="Genomic_DNA"/>
</dbReference>
<feature type="region of interest" description="Disordered" evidence="6">
    <location>
        <begin position="1136"/>
        <end position="1174"/>
    </location>
</feature>
<proteinExistence type="predicted"/>
<evidence type="ECO:0000256" key="4">
    <source>
        <dbReference type="ARBA" id="ARBA00022840"/>
    </source>
</evidence>
<feature type="compositionally biased region" description="Basic and acidic residues" evidence="6">
    <location>
        <begin position="535"/>
        <end position="598"/>
    </location>
</feature>
<dbReference type="InterPro" id="IPR000629">
    <property type="entry name" value="RNA-helicase_DEAD-box_CS"/>
</dbReference>
<feature type="domain" description="Helicase C-terminal" evidence="8">
    <location>
        <begin position="382"/>
        <end position="540"/>
    </location>
</feature>
<feature type="compositionally biased region" description="Polar residues" evidence="6">
    <location>
        <begin position="894"/>
        <end position="903"/>
    </location>
</feature>
<dbReference type="GeneID" id="24266055"/>
<feature type="compositionally biased region" description="Basic residues" evidence="6">
    <location>
        <begin position="849"/>
        <end position="862"/>
    </location>
</feature>
<evidence type="ECO:0000313" key="10">
    <source>
        <dbReference type="EMBL" id="KJP89530.1"/>
    </source>
</evidence>
<dbReference type="PROSITE" id="PS00039">
    <property type="entry name" value="DEAD_ATP_HELICASE"/>
    <property type="match status" value="1"/>
</dbReference>
<feature type="region of interest" description="Disordered" evidence="6">
    <location>
        <begin position="79"/>
        <end position="122"/>
    </location>
</feature>
<feature type="domain" description="Helicase ATP-binding" evidence="7">
    <location>
        <begin position="181"/>
        <end position="355"/>
    </location>
</feature>
<feature type="compositionally biased region" description="Acidic residues" evidence="6">
    <location>
        <begin position="99"/>
        <end position="108"/>
    </location>
</feature>
<dbReference type="GO" id="GO:0005524">
    <property type="term" value="F:ATP binding"/>
    <property type="evidence" value="ECO:0007669"/>
    <property type="project" value="UniProtKB-KW"/>
</dbReference>
<dbReference type="GO" id="GO:0016787">
    <property type="term" value="F:hydrolase activity"/>
    <property type="evidence" value="ECO:0007669"/>
    <property type="project" value="UniProtKB-KW"/>
</dbReference>
<evidence type="ECO:0000256" key="3">
    <source>
        <dbReference type="ARBA" id="ARBA00022806"/>
    </source>
</evidence>
<feature type="short sequence motif" description="Q motif" evidence="5">
    <location>
        <begin position="149"/>
        <end position="178"/>
    </location>
</feature>
<keyword evidence="1" id="KW-0547">Nucleotide-binding</keyword>
<sequence length="1174" mass="132956">MKVKKARTKGGNALAGKGKKKLVKGKNKLATGSGAKSGLLQNKAKVSVSGHKKKTSMVKKTIGTAGSKRYSWLFEKNGDKTQHAASTKATKIRRSGADDSPDSDEDDAQSGRENGIEHEGGAKAKKKKFVLYKNKKGKKKKNKNKGMLTCFHNLGLSEKMCRSISSNLKYNRPTDIQKMCIPKILHRKDVICISKTGTGKSLVYVSTMIDLLAEHSQFFGVRGLVLVPTKELAIQILKLSKKICKNFFNLKINVIIGGINLNKQFDMLKENLDILICTPGRLSFILKESNLSLEKVEVLIIDEADRLLELNYFNDMNNIYKSMHRTNKQTLLISATLPTDVQNYFKLKLNNPEVLSVSSDNTISEKMKLHFLFTRSYEKYGVLIKLIFLFKKKNLGKTLIFFCTKYHILFFSKILSSLKIPHAMLYGNSDTSFRFDQIKKFTNMEEIQFLLVTDVAARGINITSVQNVINYNLPFSPKLFIHRVGRACRDDAMPSGYAVSLVTYQDVLYAYEICFFIGKKLKFFRRAANTSEPTDTAKVDQHTDTAKVDQHTDTAKVDQHTDAAKADEHTDAAKADEHTDAAKADEHTDAAKADEHTDPANTSELVESAHAPGDVVYLGSLNHVSDYVELVDNHKNADQELGSLNRSILASYKLYYAMRPKVSKYASTKCVNKINKIGGVYKLCLFYHPDEIYENVPADGAREEIPSSGQKLAQLEGIPADGVVSSPNDGEADGTDVTIEADPHGGALAQPKNYTHNELMTIIHNFQSNDSGRVKGISEDVKDKLNKLKERMHMTKRGRNGQATDDMDELMGALAMGLSDHEHDSDYELEQLWEDRENNSGDDAETTNKPKKMSKRALKKMKKEAQQKQQRGKDATCGEATQEEETPLKESPPNGRTNKSNISFDDILKKINEKKMKQETAAAFAIKTPGFDLPPDEEEELNKQRFIKKKVWDMKKRKFVLQEVDTFQSDGFKKKDRRKHVGVPGKGNHAEDGSAEPTSNLYQKWVKRTKNRIKNVGEMEDERRQKDRNHSVKTKRGNRHSGDDTNSNHLDDEKQTHLQMLKQNHPEITESLSNNIKLTKKQQRLYKKYLSGRYMDPEPNSALHKSLPQMQKEKAKMLQKKLRTDKNFRVRYARMKKKRHEKKLREKENLKSARARSLAIVKRKKIRKRGGKAR</sequence>
<feature type="compositionally biased region" description="Basic residues" evidence="6">
    <location>
        <begin position="17"/>
        <end position="27"/>
    </location>
</feature>
<dbReference type="Gene3D" id="3.40.50.300">
    <property type="entry name" value="P-loop containing nucleotide triphosphate hydrolases"/>
    <property type="match status" value="2"/>
</dbReference>
<dbReference type="VEuPathDB" id="PlasmoDB:AK88_00741"/>
<evidence type="ECO:0000259" key="7">
    <source>
        <dbReference type="PROSITE" id="PS51192"/>
    </source>
</evidence>
<keyword evidence="3" id="KW-0347">Helicase</keyword>
<protein>
    <submittedName>
        <fullName evidence="10">Uncharacterized protein</fullName>
    </submittedName>
</protein>
<keyword evidence="11" id="KW-1185">Reference proteome</keyword>
<feature type="compositionally biased region" description="Basic residues" evidence="6">
    <location>
        <begin position="1161"/>
        <end position="1174"/>
    </location>
</feature>
<dbReference type="PROSITE" id="PS51195">
    <property type="entry name" value="Q_MOTIF"/>
    <property type="match status" value="1"/>
</dbReference>
<dbReference type="PANTHER" id="PTHR47959:SF8">
    <property type="entry name" value="RNA HELICASE"/>
    <property type="match status" value="1"/>
</dbReference>
<feature type="region of interest" description="Disordered" evidence="6">
    <location>
        <begin position="1"/>
        <end position="37"/>
    </location>
</feature>
<feature type="compositionally biased region" description="Basic and acidic residues" evidence="6">
    <location>
        <begin position="1015"/>
        <end position="1030"/>
    </location>
</feature>
<evidence type="ECO:0000256" key="1">
    <source>
        <dbReference type="ARBA" id="ARBA00022741"/>
    </source>
</evidence>
<dbReference type="AlphaFoldDB" id="A0A0D9QQY7"/>
<dbReference type="OrthoDB" id="10261375at2759"/>
<dbReference type="Pfam" id="PF00271">
    <property type="entry name" value="Helicase_C"/>
    <property type="match status" value="1"/>
</dbReference>
<dbReference type="PROSITE" id="PS51194">
    <property type="entry name" value="HELICASE_CTER"/>
    <property type="match status" value="1"/>
</dbReference>
<evidence type="ECO:0000259" key="8">
    <source>
        <dbReference type="PROSITE" id="PS51194"/>
    </source>
</evidence>
<feature type="domain" description="DEAD-box RNA helicase Q" evidence="9">
    <location>
        <begin position="149"/>
        <end position="178"/>
    </location>
</feature>
<dbReference type="SMART" id="SM00490">
    <property type="entry name" value="HELICc"/>
    <property type="match status" value="1"/>
</dbReference>
<gene>
    <name evidence="10" type="ORF">AK88_00741</name>
</gene>
<dbReference type="PANTHER" id="PTHR47959">
    <property type="entry name" value="ATP-DEPENDENT RNA HELICASE RHLE-RELATED"/>
    <property type="match status" value="1"/>
</dbReference>
<dbReference type="InterPro" id="IPR011545">
    <property type="entry name" value="DEAD/DEAH_box_helicase_dom"/>
</dbReference>
<dbReference type="GO" id="GO:0003676">
    <property type="term" value="F:nucleic acid binding"/>
    <property type="evidence" value="ECO:0007669"/>
    <property type="project" value="InterPro"/>
</dbReference>
<feature type="compositionally biased region" description="Basic and acidic residues" evidence="6">
    <location>
        <begin position="863"/>
        <end position="876"/>
    </location>
</feature>
<evidence type="ECO:0000256" key="2">
    <source>
        <dbReference type="ARBA" id="ARBA00022801"/>
    </source>
</evidence>
<dbReference type="InterPro" id="IPR050079">
    <property type="entry name" value="DEAD_box_RNA_helicase"/>
</dbReference>
<dbReference type="InterPro" id="IPR027417">
    <property type="entry name" value="P-loop_NTPase"/>
</dbReference>
<evidence type="ECO:0000259" key="9">
    <source>
        <dbReference type="PROSITE" id="PS51195"/>
    </source>
</evidence>
<accession>A0A0D9QQY7</accession>
<keyword evidence="4" id="KW-0067">ATP-binding</keyword>
<dbReference type="InterPro" id="IPR001650">
    <property type="entry name" value="Helicase_C-like"/>
</dbReference>
<dbReference type="InterPro" id="IPR044742">
    <property type="entry name" value="DEAD/DEAH_RhlB"/>
</dbReference>
<dbReference type="RefSeq" id="XP_012333808.1">
    <property type="nucleotide sequence ID" value="XM_012478385.1"/>
</dbReference>
<dbReference type="Proteomes" id="UP000054561">
    <property type="component" value="Unassembled WGS sequence"/>
</dbReference>
<feature type="region of interest" description="Disordered" evidence="6">
    <location>
        <begin position="532"/>
        <end position="605"/>
    </location>
</feature>
<dbReference type="CDD" id="cd18787">
    <property type="entry name" value="SF2_C_DEAD"/>
    <property type="match status" value="1"/>
</dbReference>
<dbReference type="GO" id="GO:0005829">
    <property type="term" value="C:cytosol"/>
    <property type="evidence" value="ECO:0007669"/>
    <property type="project" value="TreeGrafter"/>
</dbReference>
<dbReference type="SMART" id="SM00487">
    <property type="entry name" value="DEXDc"/>
    <property type="match status" value="1"/>
</dbReference>
<evidence type="ECO:0000256" key="6">
    <source>
        <dbReference type="SAM" id="MobiDB-lite"/>
    </source>
</evidence>
<keyword evidence="2" id="KW-0378">Hydrolase</keyword>
<dbReference type="GO" id="GO:0003724">
    <property type="term" value="F:RNA helicase activity"/>
    <property type="evidence" value="ECO:0007669"/>
    <property type="project" value="InterPro"/>
</dbReference>
<dbReference type="CDD" id="cd00268">
    <property type="entry name" value="DEADc"/>
    <property type="match status" value="1"/>
</dbReference>
<dbReference type="InterPro" id="IPR014001">
    <property type="entry name" value="Helicase_ATP-bd"/>
</dbReference>